<dbReference type="GO" id="GO:0000077">
    <property type="term" value="P:DNA damage checkpoint signaling"/>
    <property type="evidence" value="ECO:0007669"/>
    <property type="project" value="TreeGrafter"/>
</dbReference>
<feature type="region of interest" description="Disordered" evidence="8">
    <location>
        <begin position="51"/>
        <end position="99"/>
    </location>
</feature>
<dbReference type="Proteomes" id="UP000694388">
    <property type="component" value="Unplaced"/>
</dbReference>
<evidence type="ECO:0000256" key="7">
    <source>
        <dbReference type="ARBA" id="ARBA00023306"/>
    </source>
</evidence>
<keyword evidence="4" id="KW-0227">DNA damage</keyword>
<keyword evidence="5" id="KW-0067">ATP-binding</keyword>
<evidence type="ECO:0000313" key="10">
    <source>
        <dbReference type="Ensembl" id="ENSEBUP00000018453.1"/>
    </source>
</evidence>
<dbReference type="InterPro" id="IPR004582">
    <property type="entry name" value="Checkpoint_prot_Rad17_Rad24"/>
</dbReference>
<comment type="similarity">
    <text evidence="2">Belongs to the rad17/RAD24 family.</text>
</comment>
<evidence type="ECO:0000259" key="9">
    <source>
        <dbReference type="Pfam" id="PF25812"/>
    </source>
</evidence>
<evidence type="ECO:0000256" key="3">
    <source>
        <dbReference type="ARBA" id="ARBA00022741"/>
    </source>
</evidence>
<proteinExistence type="inferred from homology"/>
<dbReference type="PANTHER" id="PTHR12172">
    <property type="entry name" value="CELL CYCLE CHECKPOINT PROTEIN RAD17"/>
    <property type="match status" value="1"/>
</dbReference>
<evidence type="ECO:0000256" key="1">
    <source>
        <dbReference type="ARBA" id="ARBA00004123"/>
    </source>
</evidence>
<dbReference type="GO" id="GO:0003682">
    <property type="term" value="F:chromatin binding"/>
    <property type="evidence" value="ECO:0007669"/>
    <property type="project" value="TreeGrafter"/>
</dbReference>
<reference evidence="10" key="1">
    <citation type="submission" date="2025-08" db="UniProtKB">
        <authorList>
            <consortium name="Ensembl"/>
        </authorList>
    </citation>
    <scope>IDENTIFICATION</scope>
</reference>
<comment type="subcellular location">
    <subcellularLocation>
        <location evidence="1">Nucleus</location>
    </subcellularLocation>
</comment>
<feature type="compositionally biased region" description="Basic and acidic residues" evidence="8">
    <location>
        <begin position="65"/>
        <end position="76"/>
    </location>
</feature>
<dbReference type="Pfam" id="PF25812">
    <property type="entry name" value="RAD24_helical"/>
    <property type="match status" value="1"/>
</dbReference>
<dbReference type="PANTHER" id="PTHR12172:SF0">
    <property type="entry name" value="CELL CYCLE CHECKPOINT PROTEIN RAD17"/>
    <property type="match status" value="1"/>
</dbReference>
<sequence length="684" mass="76038">MTNFLFVSEPGDAFWKVVGRIMSATGISKAKTTQWVRSNFDDLFGANEDSFSLSRTSQPSGAKGLGRDGVRSKADSDSPFASSKAPKAKDDVRGQTWVDIHSPSTKGDLAIHRRKIEEVETWLQAHMLGEKQVASILLLTGPAGAGKTATLQVLAREMHINVQEWTNPLSGNTKGSWLDLKDEWQPKEDVYQPTQVATFRGFLLRATKYPVLDFGKGVHSGRRLILLEDMPNHFYREPSLLHDVLRWFVRIGRCPLIKIISDCPRVGSGESRPSDRVGGVFTLLPRKVQEELAITSISFNPVAPTSLQKVLNRIASTEAKQSSSHVVVPDRAVLEDICAASTGDIRSAINSLQFTCFTGSLLLPPPPKMDGGITSGRLRGQLNKKREHMGKRVPLKRGGKNGLHIERQVQVTTGRDVSLFLFHALGKILHCKRDVCSVPNVQRLPPHLSDHERQPLLVDPESVLQRMPLSGELFFLYLHQNYLSFLEDMDDLSAVADAFSFADALTRHHTSWSTMRDYSACVTTRAMLFAKRGRVPGTPGASGPGWIPLHKPQYLDVKKKFVEQSATAQDLFKSWQLPSESLLTELLPFLAYLGTPLHNPAQIVFVQEIGRVTPPRYRDRQTLEAIGEHEDLEESFVHGRDISEAVDLPGDKPVAHALPSSQGQPGMFQDLCKEELIIEEFDSD</sequence>
<keyword evidence="11" id="KW-1185">Reference proteome</keyword>
<feature type="domain" description="Checkpoint protein RAD24-like helical bundle" evidence="9">
    <location>
        <begin position="418"/>
        <end position="513"/>
    </location>
</feature>
<dbReference type="GO" id="GO:0033314">
    <property type="term" value="P:mitotic DNA replication checkpoint signaling"/>
    <property type="evidence" value="ECO:0007669"/>
    <property type="project" value="TreeGrafter"/>
</dbReference>
<evidence type="ECO:0000256" key="2">
    <source>
        <dbReference type="ARBA" id="ARBA00006168"/>
    </source>
</evidence>
<organism evidence="10 11">
    <name type="scientific">Eptatretus burgeri</name>
    <name type="common">Inshore hagfish</name>
    <dbReference type="NCBI Taxonomy" id="7764"/>
    <lineage>
        <taxon>Eukaryota</taxon>
        <taxon>Metazoa</taxon>
        <taxon>Chordata</taxon>
        <taxon>Craniata</taxon>
        <taxon>Vertebrata</taxon>
        <taxon>Cyclostomata</taxon>
        <taxon>Myxini</taxon>
        <taxon>Myxiniformes</taxon>
        <taxon>Myxinidae</taxon>
        <taxon>Eptatretinae</taxon>
        <taxon>Eptatretus</taxon>
    </lineage>
</organism>
<keyword evidence="6" id="KW-0539">Nucleus</keyword>
<evidence type="ECO:0000256" key="6">
    <source>
        <dbReference type="ARBA" id="ARBA00023242"/>
    </source>
</evidence>
<protein>
    <submittedName>
        <fullName evidence="10">RAD17 checkpoint clamp loader component</fullName>
    </submittedName>
</protein>
<accession>A0A8C4QRT4</accession>
<reference evidence="10" key="2">
    <citation type="submission" date="2025-09" db="UniProtKB">
        <authorList>
            <consortium name="Ensembl"/>
        </authorList>
    </citation>
    <scope>IDENTIFICATION</scope>
</reference>
<dbReference type="GO" id="GO:0005634">
    <property type="term" value="C:nucleus"/>
    <property type="evidence" value="ECO:0007669"/>
    <property type="project" value="UniProtKB-SubCell"/>
</dbReference>
<dbReference type="InterPro" id="IPR027417">
    <property type="entry name" value="P-loop_NTPase"/>
</dbReference>
<dbReference type="AlphaFoldDB" id="A0A8C4QRT4"/>
<dbReference type="GO" id="GO:0005524">
    <property type="term" value="F:ATP binding"/>
    <property type="evidence" value="ECO:0007669"/>
    <property type="project" value="UniProtKB-KW"/>
</dbReference>
<feature type="compositionally biased region" description="Polar residues" evidence="8">
    <location>
        <begin position="51"/>
        <end position="60"/>
    </location>
</feature>
<evidence type="ECO:0000256" key="5">
    <source>
        <dbReference type="ARBA" id="ARBA00022840"/>
    </source>
</evidence>
<evidence type="ECO:0000313" key="11">
    <source>
        <dbReference type="Proteomes" id="UP000694388"/>
    </source>
</evidence>
<dbReference type="GO" id="GO:0006281">
    <property type="term" value="P:DNA repair"/>
    <property type="evidence" value="ECO:0007669"/>
    <property type="project" value="InterPro"/>
</dbReference>
<evidence type="ECO:0000256" key="8">
    <source>
        <dbReference type="SAM" id="MobiDB-lite"/>
    </source>
</evidence>
<dbReference type="SUPFAM" id="SSF52540">
    <property type="entry name" value="P-loop containing nucleoside triphosphate hydrolases"/>
    <property type="match status" value="1"/>
</dbReference>
<evidence type="ECO:0000256" key="4">
    <source>
        <dbReference type="ARBA" id="ARBA00022763"/>
    </source>
</evidence>
<dbReference type="GeneTree" id="ENSGT00440000039046"/>
<dbReference type="Gene3D" id="3.40.50.300">
    <property type="entry name" value="P-loop containing nucleotide triphosphate hydrolases"/>
    <property type="match status" value="1"/>
</dbReference>
<keyword evidence="3" id="KW-0547">Nucleotide-binding</keyword>
<keyword evidence="7" id="KW-0131">Cell cycle</keyword>
<dbReference type="InterPro" id="IPR057927">
    <property type="entry name" value="RAD24-like_helical"/>
</dbReference>
<dbReference type="GO" id="GO:0003689">
    <property type="term" value="F:DNA clamp loader activity"/>
    <property type="evidence" value="ECO:0007669"/>
    <property type="project" value="TreeGrafter"/>
</dbReference>
<dbReference type="Pfam" id="PF03215">
    <property type="entry name" value="Rad17"/>
    <property type="match status" value="1"/>
</dbReference>
<dbReference type="Ensembl" id="ENSEBUT00000019029.1">
    <property type="protein sequence ID" value="ENSEBUP00000018453.1"/>
    <property type="gene ID" value="ENSEBUG00000011502.1"/>
</dbReference>
<name>A0A8C4QRT4_EPTBU</name>